<evidence type="ECO:0000313" key="5">
    <source>
        <dbReference type="Proteomes" id="UP001229251"/>
    </source>
</evidence>
<dbReference type="PROSITE" id="PS51371">
    <property type="entry name" value="CBS"/>
    <property type="match status" value="1"/>
</dbReference>
<dbReference type="Proteomes" id="UP001229251">
    <property type="component" value="Unassembled WGS sequence"/>
</dbReference>
<name>A0AAJ1V2F0_9LACT</name>
<gene>
    <name evidence="4" type="primary">cbpB</name>
    <name evidence="4" type="ORF">QP433_05500</name>
</gene>
<dbReference type="PANTHER" id="PTHR48108">
    <property type="entry name" value="CBS DOMAIN-CONTAINING PROTEIN CBSX2, CHLOROPLASTIC"/>
    <property type="match status" value="1"/>
</dbReference>
<proteinExistence type="predicted"/>
<dbReference type="AlphaFoldDB" id="A0AAJ1V2F0"/>
<evidence type="ECO:0000256" key="2">
    <source>
        <dbReference type="PROSITE-ProRule" id="PRU00703"/>
    </source>
</evidence>
<feature type="domain" description="CBS" evidence="3">
    <location>
        <begin position="18"/>
        <end position="78"/>
    </location>
</feature>
<organism evidence="4 5">
    <name type="scientific">Facklamia hominis</name>
    <dbReference type="NCBI Taxonomy" id="178214"/>
    <lineage>
        <taxon>Bacteria</taxon>
        <taxon>Bacillati</taxon>
        <taxon>Bacillota</taxon>
        <taxon>Bacilli</taxon>
        <taxon>Lactobacillales</taxon>
        <taxon>Aerococcaceae</taxon>
        <taxon>Facklamia</taxon>
    </lineage>
</organism>
<dbReference type="CDD" id="cd04643">
    <property type="entry name" value="CBS_pair_bac"/>
    <property type="match status" value="1"/>
</dbReference>
<accession>A0AAJ1V2F0</accession>
<reference evidence="4" key="1">
    <citation type="submission" date="2023-05" db="EMBL/GenBank/DDBJ databases">
        <title>Cataloging the Phylogenetic Diversity of Human Bladder Bacteria.</title>
        <authorList>
            <person name="Du J."/>
        </authorList>
    </citation>
    <scope>NUCLEOTIDE SEQUENCE</scope>
    <source>
        <strain evidence="4">UMB1231</strain>
    </source>
</reference>
<dbReference type="SUPFAM" id="SSF54631">
    <property type="entry name" value="CBS-domain pair"/>
    <property type="match status" value="1"/>
</dbReference>
<evidence type="ECO:0000259" key="3">
    <source>
        <dbReference type="PROSITE" id="PS51371"/>
    </source>
</evidence>
<comment type="caution">
    <text evidence="4">The sequence shown here is derived from an EMBL/GenBank/DDBJ whole genome shotgun (WGS) entry which is preliminary data.</text>
</comment>
<evidence type="ECO:0000256" key="1">
    <source>
        <dbReference type="ARBA" id="ARBA00022737"/>
    </source>
</evidence>
<dbReference type="InterPro" id="IPR000644">
    <property type="entry name" value="CBS_dom"/>
</dbReference>
<sequence>MIDKKIQSLIMDQVKDLMIPAENVAYVFDFNSLYHALLVLTQVAYTMIPVVNKEGKICGLVSTNQIIQASITTDQIDFKMIEQLTLNQIELRQAEYVTLQDNLETILHKLMTNNFLCVVDSKDQQGFIGIITRNALLKRINAFLHSNLLNDWLKNQEDLPSLDEPLKTIPKD</sequence>
<dbReference type="RefSeq" id="WP_006907894.1">
    <property type="nucleotide sequence ID" value="NZ_JASOOE010000009.1"/>
</dbReference>
<keyword evidence="2" id="KW-0129">CBS domain</keyword>
<dbReference type="PANTHER" id="PTHR48108:SF26">
    <property type="entry name" value="CBS DOMAIN-CONTAINING PROTEIN DDB_G0289609"/>
    <property type="match status" value="1"/>
</dbReference>
<dbReference type="NCBIfam" id="NF041630">
    <property type="entry name" value="CBS_CbpB"/>
    <property type="match status" value="1"/>
</dbReference>
<evidence type="ECO:0000313" key="4">
    <source>
        <dbReference type="EMBL" id="MDK7187430.1"/>
    </source>
</evidence>
<dbReference type="Pfam" id="PF00571">
    <property type="entry name" value="CBS"/>
    <property type="match status" value="2"/>
</dbReference>
<keyword evidence="1" id="KW-0677">Repeat</keyword>
<protein>
    <submittedName>
        <fullName evidence="4">Cyclic-di-AMP-binding protein CbpB</fullName>
    </submittedName>
</protein>
<dbReference type="EMBL" id="JASOOE010000009">
    <property type="protein sequence ID" value="MDK7187430.1"/>
    <property type="molecule type" value="Genomic_DNA"/>
</dbReference>
<dbReference type="InterPro" id="IPR048125">
    <property type="entry name" value="CBS_CbpB"/>
</dbReference>
<dbReference type="Gene3D" id="3.10.580.10">
    <property type="entry name" value="CBS-domain"/>
    <property type="match status" value="1"/>
</dbReference>
<dbReference type="InterPro" id="IPR046342">
    <property type="entry name" value="CBS_dom_sf"/>
</dbReference>
<dbReference type="InterPro" id="IPR051462">
    <property type="entry name" value="CBS_domain-containing"/>
</dbReference>